<accession>A0A1G1TJC2</accession>
<reference evidence="2 3" key="1">
    <citation type="submission" date="2016-08" db="EMBL/GenBank/DDBJ databases">
        <title>Hymenobacter coccineus sp. nov., Hymenobacter lapidarius sp. nov. and Hymenobacter glacialis sp. nov., isolated from Antarctic soil.</title>
        <authorList>
            <person name="Sedlacek I."/>
            <person name="Kralova S."/>
            <person name="Kyrova K."/>
            <person name="Maslanova I."/>
            <person name="Stankova E."/>
            <person name="Vrbovska V."/>
            <person name="Nemec M."/>
            <person name="Bartak M."/>
            <person name="Svec P."/>
            <person name="Busse H.-J."/>
            <person name="Pantucek R."/>
        </authorList>
    </citation>
    <scope>NUCLEOTIDE SEQUENCE [LARGE SCALE GENOMIC DNA]</scope>
    <source>
        <strain evidence="2 3">CCM 8649</strain>
    </source>
</reference>
<evidence type="ECO:0000313" key="3">
    <source>
        <dbReference type="Proteomes" id="UP000177506"/>
    </source>
</evidence>
<sequence length="136" mass="15475">MPELVIPVLVETATVTRELVETGRVRLTKTVQEKEELVPLDLRHDQVQVERVAINRYLPDEALAPEPRHEGDVLIIPVLREVLVKRLLLVEELRVTRQQHTTTEVQRVVLRHEQVQVERLPPAGAASPATPPTFQP</sequence>
<feature type="domain" description="DUF2382" evidence="1">
    <location>
        <begin position="8"/>
        <end position="117"/>
    </location>
</feature>
<dbReference type="EMBL" id="MDZA01000099">
    <property type="protein sequence ID" value="OGX90970.1"/>
    <property type="molecule type" value="Genomic_DNA"/>
</dbReference>
<gene>
    <name evidence="2" type="ORF">BEN49_05680</name>
</gene>
<dbReference type="AlphaFoldDB" id="A0A1G1TJC2"/>
<name>A0A1G1TJC2_9BACT</name>
<proteinExistence type="predicted"/>
<organism evidence="2 3">
    <name type="scientific">Hymenobacter coccineus</name>
    <dbReference type="NCBI Taxonomy" id="1908235"/>
    <lineage>
        <taxon>Bacteria</taxon>
        <taxon>Pseudomonadati</taxon>
        <taxon>Bacteroidota</taxon>
        <taxon>Cytophagia</taxon>
        <taxon>Cytophagales</taxon>
        <taxon>Hymenobacteraceae</taxon>
        <taxon>Hymenobacter</taxon>
    </lineage>
</organism>
<dbReference type="OrthoDB" id="5569583at2"/>
<dbReference type="Pfam" id="PF09557">
    <property type="entry name" value="DUF2382"/>
    <property type="match status" value="1"/>
</dbReference>
<evidence type="ECO:0000313" key="2">
    <source>
        <dbReference type="EMBL" id="OGX90970.1"/>
    </source>
</evidence>
<dbReference type="InterPro" id="IPR019060">
    <property type="entry name" value="DUF2382"/>
</dbReference>
<dbReference type="Proteomes" id="UP000177506">
    <property type="component" value="Unassembled WGS sequence"/>
</dbReference>
<protein>
    <recommendedName>
        <fullName evidence="1">DUF2382 domain-containing protein</fullName>
    </recommendedName>
</protein>
<keyword evidence="3" id="KW-1185">Reference proteome</keyword>
<comment type="caution">
    <text evidence="2">The sequence shown here is derived from an EMBL/GenBank/DDBJ whole genome shotgun (WGS) entry which is preliminary data.</text>
</comment>
<dbReference type="RefSeq" id="WP_070742395.1">
    <property type="nucleotide sequence ID" value="NZ_MDZA01000099.1"/>
</dbReference>
<evidence type="ECO:0000259" key="1">
    <source>
        <dbReference type="Pfam" id="PF09557"/>
    </source>
</evidence>